<dbReference type="GO" id="GO:0006406">
    <property type="term" value="P:mRNA export from nucleus"/>
    <property type="evidence" value="ECO:0007669"/>
    <property type="project" value="TreeGrafter"/>
</dbReference>
<evidence type="ECO:0000256" key="4">
    <source>
        <dbReference type="SAM" id="Coils"/>
    </source>
</evidence>
<feature type="coiled-coil region" evidence="4">
    <location>
        <begin position="68"/>
        <end position="102"/>
    </location>
</feature>
<accession>A0A9W8IEN0</accession>
<dbReference type="InterPro" id="IPR019163">
    <property type="entry name" value="THO_Thoc5"/>
</dbReference>
<evidence type="ECO:0000256" key="2">
    <source>
        <dbReference type="ARBA" id="ARBA00008044"/>
    </source>
</evidence>
<keyword evidence="4" id="KW-0175">Coiled coil</keyword>
<comment type="subcellular location">
    <subcellularLocation>
        <location evidence="1">Nucleus</location>
    </subcellularLocation>
</comment>
<evidence type="ECO:0000256" key="3">
    <source>
        <dbReference type="ARBA" id="ARBA00023242"/>
    </source>
</evidence>
<dbReference type="Pfam" id="PF09766">
    <property type="entry name" value="FmiP_Thoc5"/>
    <property type="match status" value="1"/>
</dbReference>
<evidence type="ECO:0008006" key="8">
    <source>
        <dbReference type="Google" id="ProtNLM"/>
    </source>
</evidence>
<dbReference type="EMBL" id="JANBUW010000068">
    <property type="protein sequence ID" value="KAJ2849614.1"/>
    <property type="molecule type" value="Genomic_DNA"/>
</dbReference>
<dbReference type="PANTHER" id="PTHR13375">
    <property type="entry name" value="FMS INTERACTING PROTEIN"/>
    <property type="match status" value="1"/>
</dbReference>
<comment type="similarity">
    <text evidence="2">Belongs to the THOC5 family.</text>
</comment>
<dbReference type="GO" id="GO:0003729">
    <property type="term" value="F:mRNA binding"/>
    <property type="evidence" value="ECO:0007669"/>
    <property type="project" value="TreeGrafter"/>
</dbReference>
<organism evidence="6 7">
    <name type="scientific">Coemansia brasiliensis</name>
    <dbReference type="NCBI Taxonomy" id="2650707"/>
    <lineage>
        <taxon>Eukaryota</taxon>
        <taxon>Fungi</taxon>
        <taxon>Fungi incertae sedis</taxon>
        <taxon>Zoopagomycota</taxon>
        <taxon>Kickxellomycotina</taxon>
        <taxon>Kickxellomycetes</taxon>
        <taxon>Kickxellales</taxon>
        <taxon>Kickxellaceae</taxon>
        <taxon>Coemansia</taxon>
    </lineage>
</organism>
<proteinExistence type="inferred from homology"/>
<feature type="compositionally biased region" description="Polar residues" evidence="5">
    <location>
        <begin position="246"/>
        <end position="257"/>
    </location>
</feature>
<dbReference type="AlphaFoldDB" id="A0A9W8IEN0"/>
<dbReference type="PANTHER" id="PTHR13375:SF3">
    <property type="entry name" value="THO COMPLEX SUBUNIT 5 HOMOLOG"/>
    <property type="match status" value="1"/>
</dbReference>
<feature type="region of interest" description="Disordered" evidence="5">
    <location>
        <begin position="211"/>
        <end position="257"/>
    </location>
</feature>
<keyword evidence="3" id="KW-0539">Nucleus</keyword>
<gene>
    <name evidence="6" type="ORF">IWW36_002511</name>
</gene>
<dbReference type="OrthoDB" id="20582at2759"/>
<comment type="caution">
    <text evidence="6">The sequence shown here is derived from an EMBL/GenBank/DDBJ whole genome shotgun (WGS) entry which is preliminary data.</text>
</comment>
<evidence type="ECO:0000313" key="7">
    <source>
        <dbReference type="Proteomes" id="UP001139887"/>
    </source>
</evidence>
<reference evidence="6" key="1">
    <citation type="submission" date="2022-07" db="EMBL/GenBank/DDBJ databases">
        <title>Phylogenomic reconstructions and comparative analyses of Kickxellomycotina fungi.</title>
        <authorList>
            <person name="Reynolds N.K."/>
            <person name="Stajich J.E."/>
            <person name="Barry K."/>
            <person name="Grigoriev I.V."/>
            <person name="Crous P."/>
            <person name="Smith M.E."/>
        </authorList>
    </citation>
    <scope>NUCLEOTIDE SEQUENCE</scope>
    <source>
        <strain evidence="6">NRRL 1566</strain>
    </source>
</reference>
<dbReference type="Proteomes" id="UP001139887">
    <property type="component" value="Unassembled WGS sequence"/>
</dbReference>
<evidence type="ECO:0000256" key="1">
    <source>
        <dbReference type="ARBA" id="ARBA00004123"/>
    </source>
</evidence>
<evidence type="ECO:0000313" key="6">
    <source>
        <dbReference type="EMBL" id="KAJ2849614.1"/>
    </source>
</evidence>
<keyword evidence="7" id="KW-1185">Reference proteome</keyword>
<dbReference type="GO" id="GO:0000445">
    <property type="term" value="C:THO complex part of transcription export complex"/>
    <property type="evidence" value="ECO:0007669"/>
    <property type="project" value="TreeGrafter"/>
</dbReference>
<name>A0A9W8IEN0_9FUNG</name>
<sequence length="257" mass="28744">MDIDTEAAAAATPIDKTAAEIGLLCNRIEQIATTAATAQSDQLQASSGTQQQLILEVTSIFARLRILHRQLNEDKVELAASVDRLKRDTDGLALQLENRQREIQYIQGEIESTKTLETIYQDIDLIPEAEFLDIAPAEFKSDIDTPHKLMLARLRYEIHQRDSLMNKAATARARRDELRAAKRKRIERLEKIDGHLHSYIKSVKLLGRSLGASRPHEESTAATGADDAAPDDAYEQKESKQHRPSRGNSSRIGTPRV</sequence>
<protein>
    <recommendedName>
        <fullName evidence="8">THO complex subunit 5</fullName>
    </recommendedName>
</protein>
<evidence type="ECO:0000256" key="5">
    <source>
        <dbReference type="SAM" id="MobiDB-lite"/>
    </source>
</evidence>